<dbReference type="Proteomes" id="UP000751224">
    <property type="component" value="Unassembled WGS sequence"/>
</dbReference>
<proteinExistence type="predicted"/>
<reference evidence="2" key="1">
    <citation type="submission" date="2021-02" db="EMBL/GenBank/DDBJ databases">
        <title>Infant gut strain persistence is associated with maternal origin, phylogeny, and functional potential including surface adhesion and iron acquisition.</title>
        <authorList>
            <person name="Lou Y.C."/>
        </authorList>
    </citation>
    <scope>NUCLEOTIDE SEQUENCE</scope>
    <source>
        <strain evidence="2">L3_108_000G1_dasL3_108_000G1_metabat.metabat.11</strain>
    </source>
</reference>
<dbReference type="InterPro" id="IPR052942">
    <property type="entry name" value="LPS_cholinephosphotransferase"/>
</dbReference>
<sequence length="291" mass="34553">MVRIIFINFTNYDNISLTTFKGEISSQEIQSLELNILKAFKTFAQENNITYYLCGGTLLGAIRHKGFIPWDDDIDICIPRNSYNKLLKLVKENRYIGNTTYKFCLPLDDNYIYPYIKIVDTNTIVYEKDIKKEYCLGVWIDIFPLDEFPKTNPEIKKIVKKHSIYKFFNKIYVSGNLSTTLKKVIAFFAKIFYSITCFNKDNKYWINKILSLVKNYNSNYVGNLVWPNQYREIFDKSVYSSTLEYQFEDDLFPIPSGYDEYLTYMYGNYMELPKPEDRVFHDFEAYILNED</sequence>
<evidence type="ECO:0000313" key="3">
    <source>
        <dbReference type="Proteomes" id="UP000751224"/>
    </source>
</evidence>
<name>A0A943EFP2_9FIRM</name>
<evidence type="ECO:0000259" key="1">
    <source>
        <dbReference type="Pfam" id="PF04991"/>
    </source>
</evidence>
<dbReference type="PANTHER" id="PTHR43404">
    <property type="entry name" value="LIPOPOLYSACCHARIDE CHOLINEPHOSPHOTRANSFERASE LICD"/>
    <property type="match status" value="1"/>
</dbReference>
<dbReference type="InterPro" id="IPR007074">
    <property type="entry name" value="LicD/FKTN/FKRP_NTP_transf"/>
</dbReference>
<dbReference type="EMBL" id="JAGZCC010000016">
    <property type="protein sequence ID" value="MBS5587985.1"/>
    <property type="molecule type" value="Genomic_DNA"/>
</dbReference>
<protein>
    <submittedName>
        <fullName evidence="2">LicD family protein</fullName>
    </submittedName>
</protein>
<feature type="domain" description="LicD/FKTN/FKRP nucleotidyltransferase" evidence="1">
    <location>
        <begin position="44"/>
        <end position="267"/>
    </location>
</feature>
<dbReference type="GO" id="GO:0009100">
    <property type="term" value="P:glycoprotein metabolic process"/>
    <property type="evidence" value="ECO:0007669"/>
    <property type="project" value="UniProtKB-ARBA"/>
</dbReference>
<accession>A0A943EFP2</accession>
<evidence type="ECO:0000313" key="2">
    <source>
        <dbReference type="EMBL" id="MBS5587985.1"/>
    </source>
</evidence>
<organism evidence="2 3">
    <name type="scientific">Thomasclavelia spiroformis</name>
    <dbReference type="NCBI Taxonomy" id="29348"/>
    <lineage>
        <taxon>Bacteria</taxon>
        <taxon>Bacillati</taxon>
        <taxon>Bacillota</taxon>
        <taxon>Erysipelotrichia</taxon>
        <taxon>Erysipelotrichales</taxon>
        <taxon>Coprobacillaceae</taxon>
        <taxon>Thomasclavelia</taxon>
    </lineage>
</organism>
<gene>
    <name evidence="2" type="ORF">KHX14_04085</name>
</gene>
<dbReference type="PANTHER" id="PTHR43404:SF2">
    <property type="entry name" value="LIPOPOLYSACCHARIDE CHOLINEPHOSPHOTRANSFERASE LICD"/>
    <property type="match status" value="1"/>
</dbReference>
<dbReference type="Pfam" id="PF04991">
    <property type="entry name" value="LicD"/>
    <property type="match status" value="1"/>
</dbReference>
<dbReference type="AlphaFoldDB" id="A0A943EFP2"/>
<comment type="caution">
    <text evidence="2">The sequence shown here is derived from an EMBL/GenBank/DDBJ whole genome shotgun (WGS) entry which is preliminary data.</text>
</comment>